<comment type="caution">
    <text evidence="1">The sequence shown here is derived from an EMBL/GenBank/DDBJ whole genome shotgun (WGS) entry which is preliminary data.</text>
</comment>
<evidence type="ECO:0000313" key="2">
    <source>
        <dbReference type="Proteomes" id="UP000789342"/>
    </source>
</evidence>
<dbReference type="Proteomes" id="UP000789342">
    <property type="component" value="Unassembled WGS sequence"/>
</dbReference>
<reference evidence="1" key="1">
    <citation type="submission" date="2021-06" db="EMBL/GenBank/DDBJ databases">
        <authorList>
            <person name="Kallberg Y."/>
            <person name="Tangrot J."/>
            <person name="Rosling A."/>
        </authorList>
    </citation>
    <scope>NUCLEOTIDE SEQUENCE</scope>
    <source>
        <strain evidence="1">CL551</strain>
    </source>
</reference>
<evidence type="ECO:0000313" key="1">
    <source>
        <dbReference type="EMBL" id="CAG8637185.1"/>
    </source>
</evidence>
<protein>
    <submittedName>
        <fullName evidence="1">5226_t:CDS:1</fullName>
    </submittedName>
</protein>
<dbReference type="AlphaFoldDB" id="A0A9N9DFQ4"/>
<keyword evidence="2" id="KW-1185">Reference proteome</keyword>
<dbReference type="EMBL" id="CAJVPV010008999">
    <property type="protein sequence ID" value="CAG8637185.1"/>
    <property type="molecule type" value="Genomic_DNA"/>
</dbReference>
<feature type="non-terminal residue" evidence="1">
    <location>
        <position position="41"/>
    </location>
</feature>
<accession>A0A9N9DFQ4</accession>
<organism evidence="1 2">
    <name type="scientific">Acaulospora morrowiae</name>
    <dbReference type="NCBI Taxonomy" id="94023"/>
    <lineage>
        <taxon>Eukaryota</taxon>
        <taxon>Fungi</taxon>
        <taxon>Fungi incertae sedis</taxon>
        <taxon>Mucoromycota</taxon>
        <taxon>Glomeromycotina</taxon>
        <taxon>Glomeromycetes</taxon>
        <taxon>Diversisporales</taxon>
        <taxon>Acaulosporaceae</taxon>
        <taxon>Acaulospora</taxon>
    </lineage>
</organism>
<proteinExistence type="predicted"/>
<name>A0A9N9DFQ4_9GLOM</name>
<sequence>MVDAIGFLRFHYTKDDQREDKNVKSLYRLSGGLELNGCIMT</sequence>
<gene>
    <name evidence="1" type="ORF">AMORRO_LOCUS9355</name>
</gene>